<dbReference type="STRING" id="1423759.FC92_GL001853"/>
<dbReference type="EMBL" id="AZDX01000006">
    <property type="protein sequence ID" value="KRL07464.1"/>
    <property type="molecule type" value="Genomic_DNA"/>
</dbReference>
<dbReference type="AlphaFoldDB" id="A0A0R1MUY4"/>
<dbReference type="SUPFAM" id="SSF49464">
    <property type="entry name" value="Carboxypeptidase regulatory domain-like"/>
    <property type="match status" value="1"/>
</dbReference>
<evidence type="ECO:0000313" key="2">
    <source>
        <dbReference type="Proteomes" id="UP000051448"/>
    </source>
</evidence>
<proteinExistence type="predicted"/>
<dbReference type="InterPro" id="IPR008969">
    <property type="entry name" value="CarboxyPept-like_regulatory"/>
</dbReference>
<dbReference type="PATRIC" id="fig|1423759.3.peg.1936"/>
<dbReference type="InterPro" id="IPR013784">
    <property type="entry name" value="Carb-bd-like_fold"/>
</dbReference>
<dbReference type="RefSeq" id="WP_057869106.1">
    <property type="nucleotide sequence ID" value="NZ_AZDX01000006.1"/>
</dbReference>
<protein>
    <submittedName>
        <fullName evidence="1">Uncharacterized protein</fullName>
    </submittedName>
</protein>
<dbReference type="Pfam" id="PF13620">
    <property type="entry name" value="CarboxypepD_reg"/>
    <property type="match status" value="2"/>
</dbReference>
<comment type="caution">
    <text evidence="1">The sequence shown here is derived from an EMBL/GenBank/DDBJ whole genome shotgun (WGS) entry which is preliminary data.</text>
</comment>
<organism evidence="1 2">
    <name type="scientific">Liquorilactobacillus hordei DSM 19519</name>
    <dbReference type="NCBI Taxonomy" id="1423759"/>
    <lineage>
        <taxon>Bacteria</taxon>
        <taxon>Bacillati</taxon>
        <taxon>Bacillota</taxon>
        <taxon>Bacilli</taxon>
        <taxon>Lactobacillales</taxon>
        <taxon>Lactobacillaceae</taxon>
        <taxon>Liquorilactobacillus</taxon>
    </lineage>
</organism>
<dbReference type="Proteomes" id="UP000051448">
    <property type="component" value="Unassembled WGS sequence"/>
</dbReference>
<reference evidence="1 2" key="1">
    <citation type="journal article" date="2015" name="Genome Announc.">
        <title>Expanding the biotechnology potential of lactobacilli through comparative genomics of 213 strains and associated genera.</title>
        <authorList>
            <person name="Sun Z."/>
            <person name="Harris H.M."/>
            <person name="McCann A."/>
            <person name="Guo C."/>
            <person name="Argimon S."/>
            <person name="Zhang W."/>
            <person name="Yang X."/>
            <person name="Jeffery I.B."/>
            <person name="Cooney J.C."/>
            <person name="Kagawa T.F."/>
            <person name="Liu W."/>
            <person name="Song Y."/>
            <person name="Salvetti E."/>
            <person name="Wrobel A."/>
            <person name="Rasinkangas P."/>
            <person name="Parkhill J."/>
            <person name="Rea M.C."/>
            <person name="O'Sullivan O."/>
            <person name="Ritari J."/>
            <person name="Douillard F.P."/>
            <person name="Paul Ross R."/>
            <person name="Yang R."/>
            <person name="Briner A.E."/>
            <person name="Felis G.E."/>
            <person name="de Vos W.M."/>
            <person name="Barrangou R."/>
            <person name="Klaenhammer T.R."/>
            <person name="Caufield P.W."/>
            <person name="Cui Y."/>
            <person name="Zhang H."/>
            <person name="O'Toole P.W."/>
        </authorList>
    </citation>
    <scope>NUCLEOTIDE SEQUENCE [LARGE SCALE GENOMIC DNA]</scope>
    <source>
        <strain evidence="1 2">DSM 19519</strain>
    </source>
</reference>
<dbReference type="Gene3D" id="2.60.40.1120">
    <property type="entry name" value="Carboxypeptidase-like, regulatory domain"/>
    <property type="match status" value="2"/>
</dbReference>
<gene>
    <name evidence="1" type="ORF">FC92_GL001853</name>
</gene>
<accession>A0A0R1MUY4</accession>
<dbReference type="GO" id="GO:0030246">
    <property type="term" value="F:carbohydrate binding"/>
    <property type="evidence" value="ECO:0007669"/>
    <property type="project" value="InterPro"/>
</dbReference>
<dbReference type="GeneID" id="98310844"/>
<sequence length="762" mass="81045">MKRWGLGIIVILFGSLYALLATNQQNKRPANGQQANNSTIVAKKKLENHSAVLPVQSGNKLATQSAIISNGQSSADKLVSSVADQGDRTTVAGLLLQKTGEVLRKQIVYAKNSVEDIKLSTDEEGDFFAHLLNNQKYTLFTSDGVQLGSITIGDTQQVDNDEGIIELGRTFSGQSSSNYVQLKSDTIYFLESEVFGATANQVIVKGSQDVYVGDVVLADQGQNHSGAIAIKVTSVQHENDRTILNGTSITMTSLFQEIHSGSYGVFGTMRISPNTQIAKFNQSSDSLAVNDDQGNNFNVTLDMIPSLAVNYSNAHGMKQVAASFRINAKIQGSIRGNGAHFATYNLGDATISTDIPFITVNVPLTLTLGIQANNSTTVNVMAQYNSSMNLQMNAGELTKSASHSVTTDLSGGTPQSISLGVGVAPAISIAGDNLLTVKNNLGFNDKIDADSNETQDSYFNAEIGSSLLDKTYSFNEGEPLFRTARMQVNTDTSAAVNELTLEPGETKILYLPEYDKETDAVIFEKQGPITVTKLSSGAYKVTVEKNATAGNTANLTFMSSANGHLFDSKAKIAVNVAQAANGSISGYISDVSQKVGIKNARITLVSSTTGATYTAISDDNGKYTITLPEGNYQSMVVTASGYKTVSAKTVNIDAGETITNIELSVDDIILHGIIKNSVSGENIAETKLYFRQGDNNPTGELVESATTAADGTYSLNLPVGDYTVEITKDGFVTSFKNITITAGNENIEFDGSLSSNESISSS</sequence>
<dbReference type="OrthoDB" id="2158979at2"/>
<evidence type="ECO:0000313" key="1">
    <source>
        <dbReference type="EMBL" id="KRL07464.1"/>
    </source>
</evidence>
<name>A0A0R1MUY4_9LACO</name>
<keyword evidence="2" id="KW-1185">Reference proteome</keyword>
<dbReference type="SUPFAM" id="SSF49452">
    <property type="entry name" value="Starch-binding domain-like"/>
    <property type="match status" value="1"/>
</dbReference>